<protein>
    <submittedName>
        <fullName evidence="1">DUF3284 domain-containing protein</fullName>
    </submittedName>
</protein>
<evidence type="ECO:0000313" key="2">
    <source>
        <dbReference type="Proteomes" id="UP001597199"/>
    </source>
</evidence>
<dbReference type="RefSeq" id="WP_204118625.1">
    <property type="nucleotide sequence ID" value="NZ_BOLV01000006.1"/>
</dbReference>
<gene>
    <name evidence="1" type="ORF">ACFQ41_01995</name>
</gene>
<dbReference type="Gene3D" id="3.30.530.20">
    <property type="match status" value="1"/>
</dbReference>
<comment type="caution">
    <text evidence="1">The sequence shown here is derived from an EMBL/GenBank/DDBJ whole genome shotgun (WGS) entry which is preliminary data.</text>
</comment>
<dbReference type="Pfam" id="PF11687">
    <property type="entry name" value="DUF3284"/>
    <property type="match status" value="1"/>
</dbReference>
<proteinExistence type="predicted"/>
<accession>A0ABW4BG74</accession>
<dbReference type="Proteomes" id="UP001597199">
    <property type="component" value="Unassembled WGS sequence"/>
</dbReference>
<name>A0ABW4BG74_9LACO</name>
<organism evidence="1 2">
    <name type="scientific">Lacticaseibacillus suilingensis</name>
    <dbReference type="NCBI Taxonomy" id="2799577"/>
    <lineage>
        <taxon>Bacteria</taxon>
        <taxon>Bacillati</taxon>
        <taxon>Bacillota</taxon>
        <taxon>Bacilli</taxon>
        <taxon>Lactobacillales</taxon>
        <taxon>Lactobacillaceae</taxon>
        <taxon>Lacticaseibacillus</taxon>
    </lineage>
</organism>
<dbReference type="SUPFAM" id="SSF55961">
    <property type="entry name" value="Bet v1-like"/>
    <property type="match status" value="1"/>
</dbReference>
<sequence length="157" mass="17435">MAKTMTVVYTMAQPSAAVYQTIVASQLAYFKDRNAGIHELTVGTSVATTLHTKTDQMPVAATMTVTQLEADRVFETEVTYAAGRIVTTYQLAPAAEGTKVTYSETNTFNKKNFTNSFWVVGWVYTLFYRRNIKKRLQWIEDTAALSKVGESNGTASH</sequence>
<evidence type="ECO:0000313" key="1">
    <source>
        <dbReference type="EMBL" id="MFD1398077.1"/>
    </source>
</evidence>
<dbReference type="InterPro" id="IPR023393">
    <property type="entry name" value="START-like_dom_sf"/>
</dbReference>
<dbReference type="EMBL" id="JBHTOA010000015">
    <property type="protein sequence ID" value="MFD1398077.1"/>
    <property type="molecule type" value="Genomic_DNA"/>
</dbReference>
<dbReference type="InterPro" id="IPR021701">
    <property type="entry name" value="DUF3284"/>
</dbReference>
<reference evidence="2" key="1">
    <citation type="journal article" date="2019" name="Int. J. Syst. Evol. Microbiol.">
        <title>The Global Catalogue of Microorganisms (GCM) 10K type strain sequencing project: providing services to taxonomists for standard genome sequencing and annotation.</title>
        <authorList>
            <consortium name="The Broad Institute Genomics Platform"/>
            <consortium name="The Broad Institute Genome Sequencing Center for Infectious Disease"/>
            <person name="Wu L."/>
            <person name="Ma J."/>
        </authorList>
    </citation>
    <scope>NUCLEOTIDE SEQUENCE [LARGE SCALE GENOMIC DNA]</scope>
    <source>
        <strain evidence="2">CCM 9110</strain>
    </source>
</reference>
<keyword evidence="2" id="KW-1185">Reference proteome</keyword>